<evidence type="ECO:0000313" key="2">
    <source>
        <dbReference type="Proteomes" id="UP000571554"/>
    </source>
</evidence>
<organism evidence="1 2">
    <name type="scientific">Paraburkholderia bannensis</name>
    <dbReference type="NCBI Taxonomy" id="765414"/>
    <lineage>
        <taxon>Bacteria</taxon>
        <taxon>Pseudomonadati</taxon>
        <taxon>Pseudomonadota</taxon>
        <taxon>Betaproteobacteria</taxon>
        <taxon>Burkholderiales</taxon>
        <taxon>Burkholderiaceae</taxon>
        <taxon>Paraburkholderia</taxon>
    </lineage>
</organism>
<dbReference type="Proteomes" id="UP000571554">
    <property type="component" value="Unassembled WGS sequence"/>
</dbReference>
<dbReference type="RefSeq" id="WP_260175518.1">
    <property type="nucleotide sequence ID" value="NZ_JACHBW010000030.1"/>
</dbReference>
<proteinExistence type="predicted"/>
<evidence type="ECO:0000313" key="1">
    <source>
        <dbReference type="EMBL" id="MBB6106712.1"/>
    </source>
</evidence>
<dbReference type="EMBL" id="JACHBW010000030">
    <property type="protein sequence ID" value="MBB6106712.1"/>
    <property type="molecule type" value="Genomic_DNA"/>
</dbReference>
<dbReference type="AlphaFoldDB" id="A0A7W9U468"/>
<keyword evidence="2" id="KW-1185">Reference proteome</keyword>
<protein>
    <submittedName>
        <fullName evidence="1">Uncharacterized protein</fullName>
    </submittedName>
</protein>
<reference evidence="1 2" key="1">
    <citation type="submission" date="2020-08" db="EMBL/GenBank/DDBJ databases">
        <title>Above-ground endophytic microbial communities from plants in different locations in the United States.</title>
        <authorList>
            <person name="Frank C."/>
        </authorList>
    </citation>
    <scope>NUCLEOTIDE SEQUENCE [LARGE SCALE GENOMIC DNA]</scope>
    <source>
        <strain evidence="1 2">WP4_2_2</strain>
    </source>
</reference>
<sequence>MSTRYSRLIAPDREKFLDLLRREAQNRKKANPGQILSVYQNELAKSYSYSNWSMMHRHVSRMKQSQFDDFCSKVLANLRTNVANISLREQRPKVKCALFSPNIGYVAREFKDGDPQAIVLADATKIKAEMESNDVYYYNAGKVHMHKGYLKSGLFEIPLVAPRSEYLHWIEGFHQVNAAIELGMKVIPVGTSLALAQELKSLVGTANPTGSREQFDFSGCEATVM</sequence>
<accession>A0A7W9U468</accession>
<gene>
    <name evidence="1" type="ORF">F4827_006588</name>
</gene>
<comment type="caution">
    <text evidence="1">The sequence shown here is derived from an EMBL/GenBank/DDBJ whole genome shotgun (WGS) entry which is preliminary data.</text>
</comment>
<name>A0A7W9U468_9BURK</name>